<dbReference type="RefSeq" id="WP_390207079.1">
    <property type="nucleotide sequence ID" value="NZ_JBHSZC010000006.1"/>
</dbReference>
<reference evidence="2 3" key="1">
    <citation type="journal article" date="2019" name="Int. J. Syst. Evol. Microbiol.">
        <title>The Global Catalogue of Microorganisms (GCM) 10K type strain sequencing project: providing services to taxonomists for standard genome sequencing and annotation.</title>
        <authorList>
            <consortium name="The Broad Institute Genomics Platform"/>
            <consortium name="The Broad Institute Genome Sequencing Center for Infectious Disease"/>
            <person name="Wu L."/>
            <person name="Ma J."/>
        </authorList>
    </citation>
    <scope>NUCLEOTIDE SEQUENCE [LARGE SCALE GENOMIC DNA]</scope>
    <source>
        <strain evidence="2 3">RDMS1</strain>
    </source>
</reference>
<dbReference type="AlphaFoldDB" id="A0ABD5YVZ4"/>
<evidence type="ECO:0000256" key="1">
    <source>
        <dbReference type="SAM" id="MobiDB-lite"/>
    </source>
</evidence>
<comment type="caution">
    <text evidence="2">The sequence shown here is derived from an EMBL/GenBank/DDBJ whole genome shotgun (WGS) entry which is preliminary data.</text>
</comment>
<evidence type="ECO:0000313" key="3">
    <source>
        <dbReference type="Proteomes" id="UP001596417"/>
    </source>
</evidence>
<dbReference type="EMBL" id="JBHTAX010000007">
    <property type="protein sequence ID" value="MFC7193243.1"/>
    <property type="molecule type" value="Genomic_DNA"/>
</dbReference>
<feature type="compositionally biased region" description="Basic and acidic residues" evidence="1">
    <location>
        <begin position="36"/>
        <end position="52"/>
    </location>
</feature>
<name>A0ABD5YVZ4_9EURY</name>
<proteinExistence type="predicted"/>
<accession>A0ABD5YVZ4</accession>
<dbReference type="Proteomes" id="UP001596417">
    <property type="component" value="Unassembled WGS sequence"/>
</dbReference>
<organism evidence="2 3">
    <name type="scientific">Halocatena marina</name>
    <dbReference type="NCBI Taxonomy" id="2934937"/>
    <lineage>
        <taxon>Archaea</taxon>
        <taxon>Methanobacteriati</taxon>
        <taxon>Methanobacteriota</taxon>
        <taxon>Stenosarchaea group</taxon>
        <taxon>Halobacteria</taxon>
        <taxon>Halobacteriales</taxon>
        <taxon>Natronomonadaceae</taxon>
        <taxon>Halocatena</taxon>
    </lineage>
</organism>
<keyword evidence="3" id="KW-1185">Reference proteome</keyword>
<evidence type="ECO:0000313" key="2">
    <source>
        <dbReference type="EMBL" id="MFC7193243.1"/>
    </source>
</evidence>
<protein>
    <submittedName>
        <fullName evidence="2">Uncharacterized protein</fullName>
    </submittedName>
</protein>
<sequence length="117" mass="13376">MLKTHQHATRQESIAEYLEDDAPRDIHDNDGPLSKETIERPDNVHPDVDPSREVFRSDRRYHTCVCGIPGCPEARDLSRTSIAVCARLGIDPCEKCDPVDYRIEKDVLQNATLEDFR</sequence>
<feature type="region of interest" description="Disordered" evidence="1">
    <location>
        <begin position="1"/>
        <end position="52"/>
    </location>
</feature>
<feature type="compositionally biased region" description="Basic and acidic residues" evidence="1">
    <location>
        <begin position="21"/>
        <end position="30"/>
    </location>
</feature>
<gene>
    <name evidence="2" type="ORF">ACFQL7_27940</name>
</gene>